<keyword evidence="2" id="KW-0732">Signal</keyword>
<sequence length="209" mass="23420">MQHSFTRICFVLLVTATVLVIGARLNIDSPGSEGPENDDTPSVERKMSGGNKVIGGTGTNSGRKSGKCKSKTNSCPAKDKTTNIKFVWEFVVRILAVQHNIQLIANPGPNQLMLYDHTVPKTNSLQQLNGQSDTFEMKFDPSEKVHLYVDQKEVTTDFCEYDCDAKVCNCNVAFKYEENEVQTSDAHRTVQVPGYIKFVVDTVYRFVKW</sequence>
<evidence type="ECO:0000313" key="4">
    <source>
        <dbReference type="Proteomes" id="UP001201812"/>
    </source>
</evidence>
<reference evidence="3" key="1">
    <citation type="submission" date="2022-01" db="EMBL/GenBank/DDBJ databases">
        <title>Genome Sequence Resource for Two Populations of Ditylenchus destructor, the Migratory Endoparasitic Phytonematode.</title>
        <authorList>
            <person name="Zhang H."/>
            <person name="Lin R."/>
            <person name="Xie B."/>
        </authorList>
    </citation>
    <scope>NUCLEOTIDE SEQUENCE</scope>
    <source>
        <strain evidence="3">BazhouSP</strain>
    </source>
</reference>
<organism evidence="3 4">
    <name type="scientific">Ditylenchus destructor</name>
    <dbReference type="NCBI Taxonomy" id="166010"/>
    <lineage>
        <taxon>Eukaryota</taxon>
        <taxon>Metazoa</taxon>
        <taxon>Ecdysozoa</taxon>
        <taxon>Nematoda</taxon>
        <taxon>Chromadorea</taxon>
        <taxon>Rhabditida</taxon>
        <taxon>Tylenchina</taxon>
        <taxon>Tylenchomorpha</taxon>
        <taxon>Sphaerularioidea</taxon>
        <taxon>Anguinidae</taxon>
        <taxon>Anguininae</taxon>
        <taxon>Ditylenchus</taxon>
    </lineage>
</organism>
<dbReference type="AlphaFoldDB" id="A0AAD4QVA4"/>
<feature type="chain" id="PRO_5041926752" evidence="2">
    <location>
        <begin position="23"/>
        <end position="209"/>
    </location>
</feature>
<evidence type="ECO:0000256" key="2">
    <source>
        <dbReference type="SAM" id="SignalP"/>
    </source>
</evidence>
<evidence type="ECO:0000256" key="1">
    <source>
        <dbReference type="SAM" id="MobiDB-lite"/>
    </source>
</evidence>
<name>A0AAD4QVA4_9BILA</name>
<dbReference type="Proteomes" id="UP001201812">
    <property type="component" value="Unassembled WGS sequence"/>
</dbReference>
<feature type="region of interest" description="Disordered" evidence="1">
    <location>
        <begin position="29"/>
        <end position="72"/>
    </location>
</feature>
<comment type="caution">
    <text evidence="3">The sequence shown here is derived from an EMBL/GenBank/DDBJ whole genome shotgun (WGS) entry which is preliminary data.</text>
</comment>
<proteinExistence type="predicted"/>
<evidence type="ECO:0000313" key="3">
    <source>
        <dbReference type="EMBL" id="KAI1691669.1"/>
    </source>
</evidence>
<accession>A0AAD4QVA4</accession>
<feature type="signal peptide" evidence="2">
    <location>
        <begin position="1"/>
        <end position="22"/>
    </location>
</feature>
<keyword evidence="4" id="KW-1185">Reference proteome</keyword>
<dbReference type="EMBL" id="JAKKPZ010000883">
    <property type="protein sequence ID" value="KAI1691669.1"/>
    <property type="molecule type" value="Genomic_DNA"/>
</dbReference>
<protein>
    <submittedName>
        <fullName evidence="3">Uncharacterized protein</fullName>
    </submittedName>
</protein>
<gene>
    <name evidence="3" type="ORF">DdX_21732</name>
</gene>